<evidence type="ECO:0000256" key="3">
    <source>
        <dbReference type="ARBA" id="ARBA00022989"/>
    </source>
</evidence>
<dbReference type="SMART" id="SM00100">
    <property type="entry name" value="cNMP"/>
    <property type="match status" value="1"/>
</dbReference>
<sequence length="741" mass="78760">MNRMDSTLITSRPAIPGIAPARSDIVGGLVSSAVAIPLAMAFGMFAFVTLGDEYFAYGAMAGLISAVTAGFVCVLLGDRSTRVYAPRITTTFFLGLLLFSLLHRDGADTAASVPATLLVFFAIILLGGLLQALFGLMRLGTLIKFAPHPVMAGFQNMAAVLLFLVQLGNVLGYEHNIRFTRVFGAIGQARPLSVLVALLTFAAMWNARRITTRVPPVLVGLGCGIAAYYAIVLSGFGGMLGPIIGPPTASAAMRTVLVDFSGLPMAAPLESSASLILSSAFALAIIASIDALLCAKLSALPGELRAGDDRLLIRLGLANAVSASFGGITSGINIGPSVTNRAFGGRSWLSVVVNAVAVLAAATLLFPALAYMPRSVLSAVVMVIAIQHIDPWTRQFAARLVKPGTPQRGAIALDLGVSLFVSLLSIAINVVLAVFIGIVLAVLLFVVRMSRSNIRRLYRCDAVRSRRYRDPAEMEALHGAGASVLVIELQGALFFGTADRLAQIVDSETAGGTTAVLLELRRITEIDSTGARILSDIDAALAARGIKLALVLSGRTETAARLADIFRHDRFFPDIDRAIEWAEDDLLRKAATGPSLELALDRLPLLREFEPDQIERLRAWLEPVAWPAGHVVFRRGDPGSSLYFVTRGRASVHLLHDDGDIRLVTFAPGAVFGELAILDRGPRSATITADEDLAGFGLSEGSFAGLCQKQPDIAIKLLAALGRELSVRIRYANMTIQQLES</sequence>
<feature type="transmembrane region" description="Helical" evidence="5">
    <location>
        <begin position="275"/>
        <end position="299"/>
    </location>
</feature>
<dbReference type="PANTHER" id="PTHR43310:SF1">
    <property type="entry name" value="SULFATE TRANSPORTER YBAR-RELATED"/>
    <property type="match status" value="1"/>
</dbReference>
<feature type="domain" description="Cyclic nucleotide-binding" evidence="6">
    <location>
        <begin position="605"/>
        <end position="724"/>
    </location>
</feature>
<evidence type="ECO:0000259" key="6">
    <source>
        <dbReference type="PROSITE" id="PS50042"/>
    </source>
</evidence>
<evidence type="ECO:0000313" key="8">
    <source>
        <dbReference type="EMBL" id="SHG03982.1"/>
    </source>
</evidence>
<feature type="transmembrane region" description="Helical" evidence="5">
    <location>
        <begin position="217"/>
        <end position="244"/>
    </location>
</feature>
<evidence type="ECO:0000256" key="4">
    <source>
        <dbReference type="ARBA" id="ARBA00023136"/>
    </source>
</evidence>
<dbReference type="Gene3D" id="3.30.750.24">
    <property type="entry name" value="STAS domain"/>
    <property type="match status" value="1"/>
</dbReference>
<dbReference type="Proteomes" id="UP000189796">
    <property type="component" value="Chromosome I"/>
</dbReference>
<dbReference type="EMBL" id="LT670817">
    <property type="protein sequence ID" value="SHG03982.1"/>
    <property type="molecule type" value="Genomic_DNA"/>
</dbReference>
<dbReference type="Pfam" id="PF00027">
    <property type="entry name" value="cNMP_binding"/>
    <property type="match status" value="1"/>
</dbReference>
<dbReference type="InterPro" id="IPR052706">
    <property type="entry name" value="Membrane-Transporter-like"/>
</dbReference>
<dbReference type="PROSITE" id="PS50042">
    <property type="entry name" value="CNMP_BINDING_3"/>
    <property type="match status" value="1"/>
</dbReference>
<keyword evidence="2 5" id="KW-0812">Transmembrane</keyword>
<dbReference type="CDD" id="cd07042">
    <property type="entry name" value="STAS_SulP_like_sulfate_transporter"/>
    <property type="match status" value="1"/>
</dbReference>
<reference evidence="8 9" key="1">
    <citation type="submission" date="2016-11" db="EMBL/GenBank/DDBJ databases">
        <authorList>
            <person name="Jaros S."/>
            <person name="Januszkiewicz K."/>
            <person name="Wedrychowicz H."/>
        </authorList>
    </citation>
    <scope>NUCLEOTIDE SEQUENCE [LARGE SCALE GENOMIC DNA]</scope>
    <source>
        <strain evidence="8 9">GAS138</strain>
    </source>
</reference>
<name>A0A1M5GKE3_9BRAD</name>
<evidence type="ECO:0000256" key="2">
    <source>
        <dbReference type="ARBA" id="ARBA00022692"/>
    </source>
</evidence>
<comment type="subcellular location">
    <subcellularLocation>
        <location evidence="1">Membrane</location>
        <topology evidence="1">Multi-pass membrane protein</topology>
    </subcellularLocation>
</comment>
<gene>
    <name evidence="8" type="ORF">SAMN05443248_0067</name>
</gene>
<dbReference type="InterPro" id="IPR018488">
    <property type="entry name" value="cNMP-bd_CS"/>
</dbReference>
<evidence type="ECO:0000259" key="7">
    <source>
        <dbReference type="PROSITE" id="PS50801"/>
    </source>
</evidence>
<dbReference type="InterPro" id="IPR002645">
    <property type="entry name" value="STAS_dom"/>
</dbReference>
<feature type="transmembrane region" description="Helical" evidence="5">
    <location>
        <begin position="25"/>
        <end position="48"/>
    </location>
</feature>
<feature type="transmembrane region" description="Helical" evidence="5">
    <location>
        <begin position="54"/>
        <end position="77"/>
    </location>
</feature>
<dbReference type="InterPro" id="IPR036513">
    <property type="entry name" value="STAS_dom_sf"/>
</dbReference>
<feature type="transmembrane region" description="Helical" evidence="5">
    <location>
        <begin position="149"/>
        <end position="168"/>
    </location>
</feature>
<dbReference type="InterPro" id="IPR000595">
    <property type="entry name" value="cNMP-bd_dom"/>
</dbReference>
<dbReference type="Gene3D" id="2.60.120.10">
    <property type="entry name" value="Jelly Rolls"/>
    <property type="match status" value="1"/>
</dbReference>
<feature type="transmembrane region" description="Helical" evidence="5">
    <location>
        <begin position="84"/>
        <end position="103"/>
    </location>
</feature>
<dbReference type="InterPro" id="IPR014710">
    <property type="entry name" value="RmlC-like_jellyroll"/>
</dbReference>
<dbReference type="SUPFAM" id="SSF51206">
    <property type="entry name" value="cAMP-binding domain-like"/>
    <property type="match status" value="1"/>
</dbReference>
<evidence type="ECO:0000256" key="1">
    <source>
        <dbReference type="ARBA" id="ARBA00004141"/>
    </source>
</evidence>
<dbReference type="OrthoDB" id="9769739at2"/>
<dbReference type="PROSITE" id="PS00889">
    <property type="entry name" value="CNMP_BINDING_2"/>
    <property type="match status" value="1"/>
</dbReference>
<keyword evidence="4 5" id="KW-0472">Membrane</keyword>
<proteinExistence type="predicted"/>
<feature type="transmembrane region" description="Helical" evidence="5">
    <location>
        <begin position="115"/>
        <end position="137"/>
    </location>
</feature>
<feature type="domain" description="STAS" evidence="7">
    <location>
        <begin position="483"/>
        <end position="603"/>
    </location>
</feature>
<dbReference type="CDD" id="cd00038">
    <property type="entry name" value="CAP_ED"/>
    <property type="match status" value="1"/>
</dbReference>
<protein>
    <submittedName>
        <fullName evidence="8">Sulfate permease, SulP family</fullName>
    </submittedName>
</protein>
<dbReference type="AlphaFoldDB" id="A0A1M5GKE3"/>
<dbReference type="InterPro" id="IPR018490">
    <property type="entry name" value="cNMP-bd_dom_sf"/>
</dbReference>
<feature type="transmembrane region" description="Helical" evidence="5">
    <location>
        <begin position="188"/>
        <end position="205"/>
    </location>
</feature>
<dbReference type="SUPFAM" id="SSF52091">
    <property type="entry name" value="SpoIIaa-like"/>
    <property type="match status" value="1"/>
</dbReference>
<evidence type="ECO:0000313" key="9">
    <source>
        <dbReference type="Proteomes" id="UP000189796"/>
    </source>
</evidence>
<feature type="transmembrane region" description="Helical" evidence="5">
    <location>
        <begin position="347"/>
        <end position="369"/>
    </location>
</feature>
<dbReference type="Pfam" id="PF01740">
    <property type="entry name" value="STAS"/>
    <property type="match status" value="1"/>
</dbReference>
<dbReference type="GO" id="GO:0016020">
    <property type="term" value="C:membrane"/>
    <property type="evidence" value="ECO:0007669"/>
    <property type="project" value="UniProtKB-SubCell"/>
</dbReference>
<dbReference type="PANTHER" id="PTHR43310">
    <property type="entry name" value="SULFATE TRANSPORTER YBAR-RELATED"/>
    <property type="match status" value="1"/>
</dbReference>
<dbReference type="InterPro" id="IPR011547">
    <property type="entry name" value="SLC26A/SulP_dom"/>
</dbReference>
<accession>A0A1M5GKE3</accession>
<feature type="transmembrane region" description="Helical" evidence="5">
    <location>
        <begin position="417"/>
        <end position="447"/>
    </location>
</feature>
<dbReference type="PROSITE" id="PS50801">
    <property type="entry name" value="STAS"/>
    <property type="match status" value="1"/>
</dbReference>
<evidence type="ECO:0000256" key="5">
    <source>
        <dbReference type="SAM" id="Phobius"/>
    </source>
</evidence>
<keyword evidence="3 5" id="KW-1133">Transmembrane helix</keyword>
<dbReference type="Pfam" id="PF00916">
    <property type="entry name" value="Sulfate_transp"/>
    <property type="match status" value="1"/>
</dbReference>
<organism evidence="8 9">
    <name type="scientific">Bradyrhizobium erythrophlei</name>
    <dbReference type="NCBI Taxonomy" id="1437360"/>
    <lineage>
        <taxon>Bacteria</taxon>
        <taxon>Pseudomonadati</taxon>
        <taxon>Pseudomonadota</taxon>
        <taxon>Alphaproteobacteria</taxon>
        <taxon>Hyphomicrobiales</taxon>
        <taxon>Nitrobacteraceae</taxon>
        <taxon>Bradyrhizobium</taxon>
    </lineage>
</organism>